<evidence type="ECO:0000313" key="10">
    <source>
        <dbReference type="Proteomes" id="UP000738359"/>
    </source>
</evidence>
<dbReference type="InterPro" id="IPR002403">
    <property type="entry name" value="Cyt_P450_E_grp-IV"/>
</dbReference>
<dbReference type="EMBL" id="JAAAHY010000345">
    <property type="protein sequence ID" value="KAF9964603.1"/>
    <property type="molecule type" value="Genomic_DNA"/>
</dbReference>
<dbReference type="Pfam" id="PF00067">
    <property type="entry name" value="p450"/>
    <property type="match status" value="2"/>
</dbReference>
<evidence type="ECO:0000313" key="9">
    <source>
        <dbReference type="EMBL" id="KAF9964603.1"/>
    </source>
</evidence>
<dbReference type="GO" id="GO:0020037">
    <property type="term" value="F:heme binding"/>
    <property type="evidence" value="ECO:0007669"/>
    <property type="project" value="InterPro"/>
</dbReference>
<accession>A0A9P6M402</accession>
<dbReference type="OrthoDB" id="1844152at2759"/>
<dbReference type="InterPro" id="IPR017972">
    <property type="entry name" value="Cyt_P450_CS"/>
</dbReference>
<evidence type="ECO:0000256" key="1">
    <source>
        <dbReference type="ARBA" id="ARBA00001971"/>
    </source>
</evidence>
<evidence type="ECO:0008006" key="11">
    <source>
        <dbReference type="Google" id="ProtNLM"/>
    </source>
</evidence>
<keyword evidence="8" id="KW-0812">Transmembrane</keyword>
<comment type="caution">
    <text evidence="9">The sequence shown here is derived from an EMBL/GenBank/DDBJ whole genome shotgun (WGS) entry which is preliminary data.</text>
</comment>
<protein>
    <recommendedName>
        <fullName evidence="11">Cytochrome P450</fullName>
    </recommendedName>
</protein>
<gene>
    <name evidence="9" type="ORF">BGZ70_006221</name>
</gene>
<evidence type="ECO:0000256" key="5">
    <source>
        <dbReference type="ARBA" id="ARBA00023033"/>
    </source>
</evidence>
<dbReference type="PANTHER" id="PTHR46206:SF6">
    <property type="entry name" value="CYTOCHROME P450 MONOOXYGENASE AN1598-RELATED"/>
    <property type="match status" value="1"/>
</dbReference>
<keyword evidence="8" id="KW-1133">Transmembrane helix</keyword>
<dbReference type="SUPFAM" id="SSF48264">
    <property type="entry name" value="Cytochrome P450"/>
    <property type="match status" value="1"/>
</dbReference>
<dbReference type="InterPro" id="IPR036396">
    <property type="entry name" value="Cyt_P450_sf"/>
</dbReference>
<comment type="similarity">
    <text evidence="2 7">Belongs to the cytochrome P450 family.</text>
</comment>
<keyword evidence="3 6" id="KW-0479">Metal-binding</keyword>
<dbReference type="InterPro" id="IPR001128">
    <property type="entry name" value="Cyt_P450"/>
</dbReference>
<keyword evidence="4 6" id="KW-0408">Iron</keyword>
<proteinExistence type="inferred from homology"/>
<evidence type="ECO:0000256" key="4">
    <source>
        <dbReference type="ARBA" id="ARBA00023004"/>
    </source>
</evidence>
<dbReference type="PANTHER" id="PTHR46206">
    <property type="entry name" value="CYTOCHROME P450"/>
    <property type="match status" value="1"/>
</dbReference>
<feature type="binding site" description="axial binding residue" evidence="6">
    <location>
        <position position="492"/>
    </location>
    <ligand>
        <name>heme</name>
        <dbReference type="ChEBI" id="CHEBI:30413"/>
    </ligand>
    <ligandPart>
        <name>Fe</name>
        <dbReference type="ChEBI" id="CHEBI:18248"/>
    </ligandPart>
</feature>
<reference evidence="9" key="1">
    <citation type="journal article" date="2020" name="Fungal Divers.">
        <title>Resolving the Mortierellaceae phylogeny through synthesis of multi-gene phylogenetics and phylogenomics.</title>
        <authorList>
            <person name="Vandepol N."/>
            <person name="Liber J."/>
            <person name="Desiro A."/>
            <person name="Na H."/>
            <person name="Kennedy M."/>
            <person name="Barry K."/>
            <person name="Grigoriev I.V."/>
            <person name="Miller A.N."/>
            <person name="O'Donnell K."/>
            <person name="Stajich J.E."/>
            <person name="Bonito G."/>
        </authorList>
    </citation>
    <scope>NUCLEOTIDE SEQUENCE</scope>
    <source>
        <strain evidence="9">CK1249</strain>
    </source>
</reference>
<dbReference type="PROSITE" id="PS00086">
    <property type="entry name" value="CYTOCHROME_P450"/>
    <property type="match status" value="1"/>
</dbReference>
<evidence type="ECO:0000256" key="7">
    <source>
        <dbReference type="RuleBase" id="RU000461"/>
    </source>
</evidence>
<feature type="transmembrane region" description="Helical" evidence="8">
    <location>
        <begin position="313"/>
        <end position="335"/>
    </location>
</feature>
<evidence type="ECO:0000256" key="3">
    <source>
        <dbReference type="ARBA" id="ARBA00022723"/>
    </source>
</evidence>
<keyword evidence="6 7" id="KW-0349">Heme</keyword>
<evidence type="ECO:0000256" key="2">
    <source>
        <dbReference type="ARBA" id="ARBA00010617"/>
    </source>
</evidence>
<organism evidence="9 10">
    <name type="scientific">Mortierella alpina</name>
    <name type="common">Oleaginous fungus</name>
    <name type="synonym">Mortierella renispora</name>
    <dbReference type="NCBI Taxonomy" id="64518"/>
    <lineage>
        <taxon>Eukaryota</taxon>
        <taxon>Fungi</taxon>
        <taxon>Fungi incertae sedis</taxon>
        <taxon>Mucoromycota</taxon>
        <taxon>Mortierellomycotina</taxon>
        <taxon>Mortierellomycetes</taxon>
        <taxon>Mortierellales</taxon>
        <taxon>Mortierellaceae</taxon>
        <taxon>Mortierella</taxon>
    </lineage>
</organism>
<keyword evidence="10" id="KW-1185">Reference proteome</keyword>
<keyword evidence="7" id="KW-0560">Oxidoreductase</keyword>
<comment type="cofactor">
    <cofactor evidence="1 6">
        <name>heme</name>
        <dbReference type="ChEBI" id="CHEBI:30413"/>
    </cofactor>
</comment>
<evidence type="ECO:0000256" key="6">
    <source>
        <dbReference type="PIRSR" id="PIRSR602403-1"/>
    </source>
</evidence>
<dbReference type="PRINTS" id="PR00465">
    <property type="entry name" value="EP450IV"/>
</dbReference>
<dbReference type="AlphaFoldDB" id="A0A9P6M402"/>
<sequence>MVGFSTTPSNSLLDILKVAIPVGVGLASIAYLGTKLAGNSEKGGFSKDKSIPFVPIREGDATHDAEFDEDPDEFLRRCEQTYGPVFNLRVFNQNLTCVSGPVYIRELFGNEDLSFTDSLDALTAWYTFSASVRKSNNNPDNPNPHHVVKDAISPNMALYTPRIVQRMEDVIDLHLGHCENKVIDNAAFVATEMTAAAMADVYMGSALAKERKIINSFIQCTYDFGMMLNLHHHRSLWSILTNRLNYGVVNPLQKHVQILKEAAEIVLQERSDLEAEALRFGKEYKKPVDIMQSMTDNASKYGYHDMEDLMGHLLILVLASVHTTTVAVSSLIYYFGAFPEYIEPLFEEVQEALDQQTADNDELRQAKLSAGEVSSLAEFEGTDLDPKNDRALTEKVVRKLVKMNSFVRETFRYQVKRLFGAHLARKDVALSNGMRITRGATAMANVTSVHFNEELQGEETAEFRPFRFVGKSKNANKASVDMLQFGMGRHACPGRFLAVHEIVIAGALIVSKYSKIEIQNKALTKMMLLDTLGMTPPSPIIFTSRGVKPVALENAPLL</sequence>
<dbReference type="GO" id="GO:0005506">
    <property type="term" value="F:iron ion binding"/>
    <property type="evidence" value="ECO:0007669"/>
    <property type="project" value="InterPro"/>
</dbReference>
<evidence type="ECO:0000256" key="8">
    <source>
        <dbReference type="SAM" id="Phobius"/>
    </source>
</evidence>
<keyword evidence="8" id="KW-0472">Membrane</keyword>
<feature type="transmembrane region" description="Helical" evidence="8">
    <location>
        <begin position="12"/>
        <end position="32"/>
    </location>
</feature>
<keyword evidence="5 7" id="KW-0503">Monooxygenase</keyword>
<dbReference type="Gene3D" id="1.10.630.10">
    <property type="entry name" value="Cytochrome P450"/>
    <property type="match status" value="1"/>
</dbReference>
<name>A0A9P6M402_MORAP</name>
<dbReference type="GO" id="GO:0004497">
    <property type="term" value="F:monooxygenase activity"/>
    <property type="evidence" value="ECO:0007669"/>
    <property type="project" value="UniProtKB-KW"/>
</dbReference>
<dbReference type="Proteomes" id="UP000738359">
    <property type="component" value="Unassembled WGS sequence"/>
</dbReference>
<dbReference type="GO" id="GO:0016705">
    <property type="term" value="F:oxidoreductase activity, acting on paired donors, with incorporation or reduction of molecular oxygen"/>
    <property type="evidence" value="ECO:0007669"/>
    <property type="project" value="InterPro"/>
</dbReference>